<dbReference type="EMBL" id="JACTNZ010000013">
    <property type="protein sequence ID" value="KAG5514807.1"/>
    <property type="molecule type" value="Genomic_DNA"/>
</dbReference>
<proteinExistence type="predicted"/>
<keyword evidence="3" id="KW-1185">Reference proteome</keyword>
<evidence type="ECO:0000256" key="1">
    <source>
        <dbReference type="SAM" id="MobiDB-lite"/>
    </source>
</evidence>
<evidence type="ECO:0000313" key="3">
    <source>
        <dbReference type="Proteomes" id="UP000823749"/>
    </source>
</evidence>
<feature type="compositionally biased region" description="Polar residues" evidence="1">
    <location>
        <begin position="26"/>
        <end position="44"/>
    </location>
</feature>
<sequence>MHRPALVHPEKERKGCIGTPREGKDASSSSQLTVSAHGNGAEISTTEEPGKEIELGNRYTSLDFTVNFEGRKLPLTNEGIQCKSLFIPAEEVNNHFPAVGIPAGETHHMEMLYFTDDRLRQHCVKIVCCRGIFQLMMEEFITDFHLGEGDTIRFYKADL</sequence>
<gene>
    <name evidence="2" type="ORF">RHGRI_036003</name>
</gene>
<protein>
    <submittedName>
        <fullName evidence="2">Uncharacterized protein</fullName>
    </submittedName>
</protein>
<reference evidence="2 3" key="1">
    <citation type="submission" date="2020-08" db="EMBL/GenBank/DDBJ databases">
        <title>Plant Genome Project.</title>
        <authorList>
            <person name="Zhang R.-G."/>
        </authorList>
    </citation>
    <scope>NUCLEOTIDE SEQUENCE [LARGE SCALE GENOMIC DNA]</scope>
    <source>
        <strain evidence="2">WSP0</strain>
        <tissue evidence="2">Leaf</tissue>
    </source>
</reference>
<organism evidence="2 3">
    <name type="scientific">Rhododendron griersonianum</name>
    <dbReference type="NCBI Taxonomy" id="479676"/>
    <lineage>
        <taxon>Eukaryota</taxon>
        <taxon>Viridiplantae</taxon>
        <taxon>Streptophyta</taxon>
        <taxon>Embryophyta</taxon>
        <taxon>Tracheophyta</taxon>
        <taxon>Spermatophyta</taxon>
        <taxon>Magnoliopsida</taxon>
        <taxon>eudicotyledons</taxon>
        <taxon>Gunneridae</taxon>
        <taxon>Pentapetalae</taxon>
        <taxon>asterids</taxon>
        <taxon>Ericales</taxon>
        <taxon>Ericaceae</taxon>
        <taxon>Ericoideae</taxon>
        <taxon>Rhodoreae</taxon>
        <taxon>Rhododendron</taxon>
    </lineage>
</organism>
<dbReference type="Proteomes" id="UP000823749">
    <property type="component" value="Chromosome 13"/>
</dbReference>
<dbReference type="AlphaFoldDB" id="A0AAV6HS19"/>
<accession>A0AAV6HS19</accession>
<feature type="region of interest" description="Disordered" evidence="1">
    <location>
        <begin position="1"/>
        <end position="44"/>
    </location>
</feature>
<evidence type="ECO:0000313" key="2">
    <source>
        <dbReference type="EMBL" id="KAG5514807.1"/>
    </source>
</evidence>
<name>A0AAV6HS19_9ERIC</name>
<feature type="compositionally biased region" description="Basic and acidic residues" evidence="1">
    <location>
        <begin position="8"/>
        <end position="25"/>
    </location>
</feature>
<comment type="caution">
    <text evidence="2">The sequence shown here is derived from an EMBL/GenBank/DDBJ whole genome shotgun (WGS) entry which is preliminary data.</text>
</comment>